<reference evidence="2 3" key="1">
    <citation type="submission" date="2024-01" db="EMBL/GenBank/DDBJ databases">
        <title>A draft genome for a cacao thread blight-causing isolate of Paramarasmius palmivorus.</title>
        <authorList>
            <person name="Baruah I.K."/>
            <person name="Bukari Y."/>
            <person name="Amoako-Attah I."/>
            <person name="Meinhardt L.W."/>
            <person name="Bailey B.A."/>
            <person name="Cohen S.P."/>
        </authorList>
    </citation>
    <scope>NUCLEOTIDE SEQUENCE [LARGE SCALE GENOMIC DNA]</scope>
    <source>
        <strain evidence="2 3">GH-12</strain>
    </source>
</reference>
<evidence type="ECO:0000256" key="1">
    <source>
        <dbReference type="SAM" id="MobiDB-lite"/>
    </source>
</evidence>
<protein>
    <submittedName>
        <fullName evidence="2">Uncharacterized protein</fullName>
    </submittedName>
</protein>
<gene>
    <name evidence="2" type="ORF">VNI00_004034</name>
</gene>
<feature type="region of interest" description="Disordered" evidence="1">
    <location>
        <begin position="199"/>
        <end position="235"/>
    </location>
</feature>
<accession>A0AAW0DN04</accession>
<dbReference type="EMBL" id="JAYKXP010000010">
    <property type="protein sequence ID" value="KAK7053408.1"/>
    <property type="molecule type" value="Genomic_DNA"/>
</dbReference>
<dbReference type="Proteomes" id="UP001383192">
    <property type="component" value="Unassembled WGS sequence"/>
</dbReference>
<dbReference type="AlphaFoldDB" id="A0AAW0DN04"/>
<name>A0AAW0DN04_9AGAR</name>
<keyword evidence="3" id="KW-1185">Reference proteome</keyword>
<sequence length="305" mass="34212">MENQPIPLNCHGATTFRDEALAKTQESSVRSSIAINAAPLDSKTHSAISLCPTSKTPQLQPCSVGGNAVAYPNAGVDCIIMSLSGLLFSYSLSGLKSDPREITELLKITSSERGLWIVVGAHYRRKGLPDAAVSVMHAMLEVMTQRRIPESDLKPAYLLLSGCESDLARKAQQDPLQSTKHHKNSVKWLQKVYGEYKSELPPPPPFSAPTAQRSTSPRFPSEVGPVLSASRGEERDLERELQSLRDQVNHQKSLLASIRASKRRLEDDFDAERNIRRRLERQVDDLKRERVRDIPWHAETPYYRY</sequence>
<proteinExistence type="predicted"/>
<evidence type="ECO:0000313" key="3">
    <source>
        <dbReference type="Proteomes" id="UP001383192"/>
    </source>
</evidence>
<organism evidence="2 3">
    <name type="scientific">Paramarasmius palmivorus</name>
    <dbReference type="NCBI Taxonomy" id="297713"/>
    <lineage>
        <taxon>Eukaryota</taxon>
        <taxon>Fungi</taxon>
        <taxon>Dikarya</taxon>
        <taxon>Basidiomycota</taxon>
        <taxon>Agaricomycotina</taxon>
        <taxon>Agaricomycetes</taxon>
        <taxon>Agaricomycetidae</taxon>
        <taxon>Agaricales</taxon>
        <taxon>Marasmiineae</taxon>
        <taxon>Marasmiaceae</taxon>
        <taxon>Paramarasmius</taxon>
    </lineage>
</organism>
<feature type="compositionally biased region" description="Polar residues" evidence="1">
    <location>
        <begin position="209"/>
        <end position="218"/>
    </location>
</feature>
<evidence type="ECO:0000313" key="2">
    <source>
        <dbReference type="EMBL" id="KAK7053408.1"/>
    </source>
</evidence>
<comment type="caution">
    <text evidence="2">The sequence shown here is derived from an EMBL/GenBank/DDBJ whole genome shotgun (WGS) entry which is preliminary data.</text>
</comment>